<reference evidence="2" key="1">
    <citation type="submission" date="2023-10" db="EMBL/GenBank/DDBJ databases">
        <authorList>
            <person name="Chen Y."/>
            <person name="Shah S."/>
            <person name="Dougan E. K."/>
            <person name="Thang M."/>
            <person name="Chan C."/>
        </authorList>
    </citation>
    <scope>NUCLEOTIDE SEQUENCE [LARGE SCALE GENOMIC DNA]</scope>
</reference>
<accession>A0ABN9VVH0</accession>
<evidence type="ECO:0000313" key="2">
    <source>
        <dbReference type="EMBL" id="CAK0877110.1"/>
    </source>
</evidence>
<proteinExistence type="predicted"/>
<feature type="compositionally biased region" description="Basic residues" evidence="1">
    <location>
        <begin position="1"/>
        <end position="12"/>
    </location>
</feature>
<evidence type="ECO:0000313" key="3">
    <source>
        <dbReference type="Proteomes" id="UP001189429"/>
    </source>
</evidence>
<dbReference type="Proteomes" id="UP001189429">
    <property type="component" value="Unassembled WGS sequence"/>
</dbReference>
<feature type="region of interest" description="Disordered" evidence="1">
    <location>
        <begin position="174"/>
        <end position="205"/>
    </location>
</feature>
<evidence type="ECO:0000256" key="1">
    <source>
        <dbReference type="SAM" id="MobiDB-lite"/>
    </source>
</evidence>
<gene>
    <name evidence="2" type="ORF">PCOR1329_LOCUS61255</name>
</gene>
<sequence length="442" mass="49805">MKPPKRGSRRPSGKVVRQQPKRFFRQQGDFPVYQKPYPVALRPAEPPATRDLQDSALDAEAAEGFGDRARKVKPHLVRQALAPPAAPGRAGPGDMAKVRYLREQRLAEPRVADFDAARDVGEEFAAELEDAKAKARARRNYKWMPNPYGERPGALGTDPKAQARYYDKYFDGQRLEEDRRAAPGPDGEDLREGGRPPPRRPRVSPRQFWYKPDYVTPDPHMVPLMTSKELKFAMVNEAHLVRRWRASQPEGKASGLPHGSKEVWMAFGHRAAELAKGRELAVPDHPKQKLLQRCSNCTALRFLQAVGHVQAGPYSALLVLVTRVLEHLQELKPQQCFYFLQAMSRLRLKHPKAALVLERMSLAWRTLEHKMLVKAANAVAKLDLGSHLWARPLKLALSGAIPHMKGEHLANLKAIAVMELLGEPEAMRGYLEKSMETRGQRA</sequence>
<organism evidence="2 3">
    <name type="scientific">Prorocentrum cordatum</name>
    <dbReference type="NCBI Taxonomy" id="2364126"/>
    <lineage>
        <taxon>Eukaryota</taxon>
        <taxon>Sar</taxon>
        <taxon>Alveolata</taxon>
        <taxon>Dinophyceae</taxon>
        <taxon>Prorocentrales</taxon>
        <taxon>Prorocentraceae</taxon>
        <taxon>Prorocentrum</taxon>
    </lineage>
</organism>
<keyword evidence="3" id="KW-1185">Reference proteome</keyword>
<dbReference type="EMBL" id="CAUYUJ010017704">
    <property type="protein sequence ID" value="CAK0877110.1"/>
    <property type="molecule type" value="Genomic_DNA"/>
</dbReference>
<name>A0ABN9VVH0_9DINO</name>
<feature type="region of interest" description="Disordered" evidence="1">
    <location>
        <begin position="1"/>
        <end position="21"/>
    </location>
</feature>
<protein>
    <submittedName>
        <fullName evidence="2">Uncharacterized protein</fullName>
    </submittedName>
</protein>
<comment type="caution">
    <text evidence="2">The sequence shown here is derived from an EMBL/GenBank/DDBJ whole genome shotgun (WGS) entry which is preliminary data.</text>
</comment>